<evidence type="ECO:0000313" key="3">
    <source>
        <dbReference type="EMBL" id="CAG8608689.1"/>
    </source>
</evidence>
<dbReference type="InterPro" id="IPR004875">
    <property type="entry name" value="DDE_SF_endonuclease_dom"/>
</dbReference>
<evidence type="ECO:0000256" key="1">
    <source>
        <dbReference type="ARBA" id="ARBA00023125"/>
    </source>
</evidence>
<evidence type="ECO:0000259" key="2">
    <source>
        <dbReference type="PROSITE" id="PS51253"/>
    </source>
</evidence>
<dbReference type="PANTHER" id="PTHR19303">
    <property type="entry name" value="TRANSPOSON"/>
    <property type="match status" value="1"/>
</dbReference>
<organism evidence="3 4">
    <name type="scientific">Diversispora eburnea</name>
    <dbReference type="NCBI Taxonomy" id="1213867"/>
    <lineage>
        <taxon>Eukaryota</taxon>
        <taxon>Fungi</taxon>
        <taxon>Fungi incertae sedis</taxon>
        <taxon>Mucoromycota</taxon>
        <taxon>Glomeromycotina</taxon>
        <taxon>Glomeromycetes</taxon>
        <taxon>Diversisporales</taxon>
        <taxon>Diversisporaceae</taxon>
        <taxon>Diversispora</taxon>
    </lineage>
</organism>
<protein>
    <submittedName>
        <fullName evidence="3">700_t:CDS:1</fullName>
    </submittedName>
</protein>
<dbReference type="Proteomes" id="UP000789706">
    <property type="component" value="Unassembled WGS sequence"/>
</dbReference>
<dbReference type="GO" id="GO:0005634">
    <property type="term" value="C:nucleus"/>
    <property type="evidence" value="ECO:0007669"/>
    <property type="project" value="TreeGrafter"/>
</dbReference>
<proteinExistence type="predicted"/>
<dbReference type="GO" id="GO:0003677">
    <property type="term" value="F:DNA binding"/>
    <property type="evidence" value="ECO:0007669"/>
    <property type="project" value="UniProtKB-KW"/>
</dbReference>
<sequence length="344" mass="40346">MVTKETATMERTGKLMVIHYLEFNRNNKRGTAKRFNIQPKQVRDWYNNKEKLLRANQNPVTRKMMTKKATELSRNKEFLKNHPNVIKFKFSSRWLDGFLSRYDLSNRRRTTVAQHLPSDLIEKQNVFLSYILYRRIQFDYPLKYIGNMDETPMWFDLPSNTTIDHKGTKTVNIRTTGHERSSFTVVLTCMADRINEKGWMNEEEMLWWIENVWVSRNPFNNTRSMLVLDSFRGHIEDSVKNRLAEKNTNIAVIPGGCTSKLQPLDVAINKVRERYNEWMSSSIKILTPAGRIKKPSYSTVATWIKESWDEVDINLIQKSFKCCGISTKTDGGTLARKLRYLAKI</sequence>
<dbReference type="Pfam" id="PF03184">
    <property type="entry name" value="DDE_1"/>
    <property type="match status" value="1"/>
</dbReference>
<feature type="domain" description="HTH CENPB-type" evidence="2">
    <location>
        <begin position="26"/>
        <end position="108"/>
    </location>
</feature>
<comment type="caution">
    <text evidence="3">The sequence shown here is derived from an EMBL/GenBank/DDBJ whole genome shotgun (WGS) entry which is preliminary data.</text>
</comment>
<dbReference type="PANTHER" id="PTHR19303:SF74">
    <property type="entry name" value="POGO TRANSPOSABLE ELEMENT WITH KRAB DOMAIN"/>
    <property type="match status" value="1"/>
</dbReference>
<keyword evidence="1" id="KW-0238">DNA-binding</keyword>
<dbReference type="EMBL" id="CAJVPK010002219">
    <property type="protein sequence ID" value="CAG8608689.1"/>
    <property type="molecule type" value="Genomic_DNA"/>
</dbReference>
<dbReference type="AlphaFoldDB" id="A0A9N9GGH1"/>
<reference evidence="3" key="1">
    <citation type="submission" date="2021-06" db="EMBL/GenBank/DDBJ databases">
        <authorList>
            <person name="Kallberg Y."/>
            <person name="Tangrot J."/>
            <person name="Rosling A."/>
        </authorList>
    </citation>
    <scope>NUCLEOTIDE SEQUENCE</scope>
    <source>
        <strain evidence="3">AZ414A</strain>
    </source>
</reference>
<evidence type="ECO:0000313" key="4">
    <source>
        <dbReference type="Proteomes" id="UP000789706"/>
    </source>
</evidence>
<dbReference type="OrthoDB" id="2428854at2759"/>
<accession>A0A9N9GGH1</accession>
<dbReference type="InterPro" id="IPR050863">
    <property type="entry name" value="CenT-Element_Derived"/>
</dbReference>
<dbReference type="SMART" id="SM00674">
    <property type="entry name" value="CENPB"/>
    <property type="match status" value="1"/>
</dbReference>
<dbReference type="Gene3D" id="1.10.10.60">
    <property type="entry name" value="Homeodomain-like"/>
    <property type="match status" value="1"/>
</dbReference>
<dbReference type="Pfam" id="PF03221">
    <property type="entry name" value="HTH_Tnp_Tc5"/>
    <property type="match status" value="1"/>
</dbReference>
<name>A0A9N9GGH1_9GLOM</name>
<dbReference type="InterPro" id="IPR006600">
    <property type="entry name" value="HTH_CenpB_DNA-bd_dom"/>
</dbReference>
<dbReference type="PROSITE" id="PS51253">
    <property type="entry name" value="HTH_CENPB"/>
    <property type="match status" value="1"/>
</dbReference>
<keyword evidence="4" id="KW-1185">Reference proteome</keyword>
<gene>
    <name evidence="3" type="ORF">DEBURN_LOCUS9871</name>
</gene>